<dbReference type="Gene3D" id="3.40.50.300">
    <property type="entry name" value="P-loop containing nucleotide triphosphate hydrolases"/>
    <property type="match status" value="1"/>
</dbReference>
<protein>
    <recommendedName>
        <fullName evidence="3">Superfamily II DNA and RNA helicase</fullName>
    </recommendedName>
</protein>
<name>A0ABN8DF89_9VIBR</name>
<proteinExistence type="predicted"/>
<evidence type="ECO:0000313" key="1">
    <source>
        <dbReference type="EMBL" id="CAH0525819.1"/>
    </source>
</evidence>
<accession>A0ABN8DF89</accession>
<reference evidence="1" key="1">
    <citation type="submission" date="2021-12" db="EMBL/GenBank/DDBJ databases">
        <authorList>
            <person name="Rodrigo-Torres L."/>
            <person name="Arahal R. D."/>
            <person name="Lucena T."/>
        </authorList>
    </citation>
    <scope>NUCLEOTIDE SEQUENCE</scope>
    <source>
        <strain evidence="1">CECT 8226</strain>
    </source>
</reference>
<sequence length="131" mass="14633">MHSQNIYTGYKQASNTVSATARQASLLNDDILCKVNQLISKKQWVLMTAECPRPTMAQVSRFHALGQNMVQMKPSHTLNQFQVVEKAIRSGNACAVIANGTFSTSEQARLHTLAIEFDCELIYLNSAHRLH</sequence>
<keyword evidence="2" id="KW-1185">Reference proteome</keyword>
<dbReference type="EMBL" id="CAKLCM010000002">
    <property type="protein sequence ID" value="CAH0525819.1"/>
    <property type="molecule type" value="Genomic_DNA"/>
</dbReference>
<dbReference type="InterPro" id="IPR027417">
    <property type="entry name" value="P-loop_NTPase"/>
</dbReference>
<organism evidence="1 2">
    <name type="scientific">Vibrio hippocampi</name>
    <dbReference type="NCBI Taxonomy" id="654686"/>
    <lineage>
        <taxon>Bacteria</taxon>
        <taxon>Pseudomonadati</taxon>
        <taxon>Pseudomonadota</taxon>
        <taxon>Gammaproteobacteria</taxon>
        <taxon>Vibrionales</taxon>
        <taxon>Vibrionaceae</taxon>
        <taxon>Vibrio</taxon>
    </lineage>
</organism>
<evidence type="ECO:0008006" key="3">
    <source>
        <dbReference type="Google" id="ProtNLM"/>
    </source>
</evidence>
<dbReference type="Proteomes" id="UP000838160">
    <property type="component" value="Unassembled WGS sequence"/>
</dbReference>
<gene>
    <name evidence="1" type="ORF">VHP8226_01350</name>
</gene>
<comment type="caution">
    <text evidence="1">The sequence shown here is derived from an EMBL/GenBank/DDBJ whole genome shotgun (WGS) entry which is preliminary data.</text>
</comment>
<evidence type="ECO:0000313" key="2">
    <source>
        <dbReference type="Proteomes" id="UP000838160"/>
    </source>
</evidence>
<dbReference type="RefSeq" id="WP_237484316.1">
    <property type="nucleotide sequence ID" value="NZ_CAKLCM010000002.1"/>
</dbReference>